<keyword evidence="3" id="KW-1185">Reference proteome</keyword>
<feature type="region of interest" description="Disordered" evidence="1">
    <location>
        <begin position="425"/>
        <end position="464"/>
    </location>
</feature>
<evidence type="ECO:0000256" key="1">
    <source>
        <dbReference type="SAM" id="MobiDB-lite"/>
    </source>
</evidence>
<evidence type="ECO:0000313" key="2">
    <source>
        <dbReference type="EMBL" id="SLM37183.1"/>
    </source>
</evidence>
<dbReference type="PANTHER" id="PTHR13060:SF0">
    <property type="entry name" value="PROTEIN ECDYSONELESS HOMOLOG"/>
    <property type="match status" value="1"/>
</dbReference>
<dbReference type="Pfam" id="PF07093">
    <property type="entry name" value="SGT1"/>
    <property type="match status" value="1"/>
</dbReference>
<feature type="compositionally biased region" description="Basic and acidic residues" evidence="1">
    <location>
        <begin position="484"/>
        <end position="501"/>
    </location>
</feature>
<dbReference type="PANTHER" id="PTHR13060">
    <property type="entry name" value="SGT1 PROTEIN HSGT1 SUPPRESSOR OF GCR2"/>
    <property type="match status" value="1"/>
</dbReference>
<reference evidence="3" key="1">
    <citation type="submission" date="2017-03" db="EMBL/GenBank/DDBJ databases">
        <authorList>
            <person name="Sharma R."/>
            <person name="Thines M."/>
        </authorList>
    </citation>
    <scope>NUCLEOTIDE SEQUENCE [LARGE SCALE GENOMIC DNA]</scope>
</reference>
<dbReference type="InterPro" id="IPR010770">
    <property type="entry name" value="Ecd"/>
</dbReference>
<accession>A0A1W5D232</accession>
<protein>
    <submittedName>
        <fullName evidence="2">SGT1</fullName>
    </submittedName>
</protein>
<dbReference type="AlphaFoldDB" id="A0A1W5D232"/>
<evidence type="ECO:0000313" key="3">
    <source>
        <dbReference type="Proteomes" id="UP000192927"/>
    </source>
</evidence>
<dbReference type="Proteomes" id="UP000192927">
    <property type="component" value="Unassembled WGS sequence"/>
</dbReference>
<feature type="region of interest" description="Disordered" evidence="1">
    <location>
        <begin position="482"/>
        <end position="501"/>
    </location>
</feature>
<feature type="compositionally biased region" description="Basic and acidic residues" evidence="1">
    <location>
        <begin position="554"/>
        <end position="563"/>
    </location>
</feature>
<feature type="compositionally biased region" description="Acidic residues" evidence="1">
    <location>
        <begin position="433"/>
        <end position="452"/>
    </location>
</feature>
<proteinExistence type="predicted"/>
<sequence>MDGIKDDLKWFGQGFDGFPKSLPEDCVEYTLSIIDATLDDSDLRTRLRVVQSAAKALAKRLLRDFIWQRESFGLDLVHQDGMSCLRGRTNYGDSVGDEWLVVYILRELSKQHPDVWIKTVDTDGEFLLIEAANALPRWLNPEIADNRVWINNGRLLLIPLQQSNKTAASLARALTLQEAYSYIQESRSTLVHLAPVEAEAFYRFRNYPNQISESLHHTPVIIPRNLAYILHESPAYISPAVEAFYLRDPIALRPLQTQSPLGLAFPPQDLVTVQVKFTRVGYAQLKSQQFSTPSLWENSLSVQKRPTAIAQAEMGMKITSGFEMLLADPQHRDRKSVREIKLLLDDVEQGETQLPSDADIAKWDFREDDENWLDINFEDFEGELAGKAKKDANTVGAGFGDKSAHENLRTIVARFEDFLNDDAAGADGAGQWDDMDHDDDDDNDNGEANMDESSDHSGNNDDQEVSFNEAEFAEMMREMMGVAAEKKDSKSVHSTEQHNADNMRERATIGEGDGNEIDEEYEREEIRRAMEDVEAELRDAGALGLDSHPSEPAMVRHDPKSAQEEPGSSDFGEFERNNDDLQEVAIDYNLARNLLESFKSQAGMAGPGGNILRSMGLQLPRDGDINN</sequence>
<dbReference type="EMBL" id="FWEW01001418">
    <property type="protein sequence ID" value="SLM37183.1"/>
    <property type="molecule type" value="Genomic_DNA"/>
</dbReference>
<dbReference type="GO" id="GO:0005634">
    <property type="term" value="C:nucleus"/>
    <property type="evidence" value="ECO:0007669"/>
    <property type="project" value="TreeGrafter"/>
</dbReference>
<organism evidence="2 3">
    <name type="scientific">Lasallia pustulata</name>
    <dbReference type="NCBI Taxonomy" id="136370"/>
    <lineage>
        <taxon>Eukaryota</taxon>
        <taxon>Fungi</taxon>
        <taxon>Dikarya</taxon>
        <taxon>Ascomycota</taxon>
        <taxon>Pezizomycotina</taxon>
        <taxon>Lecanoromycetes</taxon>
        <taxon>OSLEUM clade</taxon>
        <taxon>Umbilicariomycetidae</taxon>
        <taxon>Umbilicariales</taxon>
        <taxon>Umbilicariaceae</taxon>
        <taxon>Lasallia</taxon>
    </lineage>
</organism>
<feature type="region of interest" description="Disordered" evidence="1">
    <location>
        <begin position="543"/>
        <end position="575"/>
    </location>
</feature>
<name>A0A1W5D232_9LECA</name>